<dbReference type="GO" id="GO:0006355">
    <property type="term" value="P:regulation of DNA-templated transcription"/>
    <property type="evidence" value="ECO:0007669"/>
    <property type="project" value="InterPro"/>
</dbReference>
<dbReference type="SUPFAM" id="SSF52172">
    <property type="entry name" value="CheY-like"/>
    <property type="match status" value="1"/>
</dbReference>
<dbReference type="SUPFAM" id="SSF48452">
    <property type="entry name" value="TPR-like"/>
    <property type="match status" value="1"/>
</dbReference>
<dbReference type="SUPFAM" id="SSF46894">
    <property type="entry name" value="C-terminal effector domain of the bipartite response regulators"/>
    <property type="match status" value="1"/>
</dbReference>
<evidence type="ECO:0000256" key="1">
    <source>
        <dbReference type="ARBA" id="ARBA00004496"/>
    </source>
</evidence>
<evidence type="ECO:0000256" key="5">
    <source>
        <dbReference type="ARBA" id="ARBA00023125"/>
    </source>
</evidence>
<evidence type="ECO:0000256" key="3">
    <source>
        <dbReference type="ARBA" id="ARBA00023012"/>
    </source>
</evidence>
<proteinExistence type="inferred from homology"/>
<dbReference type="PANTHER" id="PTHR35807:SF2">
    <property type="entry name" value="TRANSCRIPTIONAL ACTIVATOR DOMAIN"/>
    <property type="match status" value="1"/>
</dbReference>
<comment type="caution">
    <text evidence="7">Lacks conserved residue(s) required for the propagation of feature annotation.</text>
</comment>
<keyword evidence="4" id="KW-0805">Transcription regulation</keyword>
<dbReference type="GO" id="GO:0000160">
    <property type="term" value="P:phosphorelay signal transduction system"/>
    <property type="evidence" value="ECO:0007669"/>
    <property type="project" value="UniProtKB-KW"/>
</dbReference>
<dbReference type="InterPro" id="IPR011006">
    <property type="entry name" value="CheY-like_superfamily"/>
</dbReference>
<accession>A0A0M9DJR1</accession>
<evidence type="ECO:0000256" key="4">
    <source>
        <dbReference type="ARBA" id="ARBA00023015"/>
    </source>
</evidence>
<dbReference type="GO" id="GO:0005737">
    <property type="term" value="C:cytoplasm"/>
    <property type="evidence" value="ECO:0007669"/>
    <property type="project" value="UniProtKB-SubCell"/>
</dbReference>
<dbReference type="InterPro" id="IPR005158">
    <property type="entry name" value="BTAD"/>
</dbReference>
<dbReference type="Gene3D" id="3.40.50.2300">
    <property type="match status" value="1"/>
</dbReference>
<dbReference type="RefSeq" id="WP_053995181.1">
    <property type="nucleotide sequence ID" value="NZ_CP065643.1"/>
</dbReference>
<dbReference type="PANTHER" id="PTHR35807">
    <property type="entry name" value="TRANSCRIPTIONAL REGULATOR REDD-RELATED"/>
    <property type="match status" value="1"/>
</dbReference>
<evidence type="ECO:0000259" key="8">
    <source>
        <dbReference type="PROSITE" id="PS50110"/>
    </source>
</evidence>
<dbReference type="Pfam" id="PF00072">
    <property type="entry name" value="Response_reg"/>
    <property type="match status" value="1"/>
</dbReference>
<dbReference type="OrthoDB" id="3190595at2"/>
<name>A0A0M9DJR1_9BACI</name>
<comment type="subcellular location">
    <subcellularLocation>
        <location evidence="1">Cytoplasm</location>
    </subcellularLocation>
</comment>
<keyword evidence="10" id="KW-1185">Reference proteome</keyword>
<keyword evidence="5" id="KW-0238">DNA-binding</keyword>
<feature type="domain" description="Response regulatory" evidence="8">
    <location>
        <begin position="3"/>
        <end position="117"/>
    </location>
</feature>
<dbReference type="AlphaFoldDB" id="A0A0M9DJR1"/>
<dbReference type="EMBL" id="LGCI01000006">
    <property type="protein sequence ID" value="KOY82279.1"/>
    <property type="molecule type" value="Genomic_DNA"/>
</dbReference>
<comment type="caution">
    <text evidence="9">The sequence shown here is derived from an EMBL/GenBank/DDBJ whole genome shotgun (WGS) entry which is preliminary data.</text>
</comment>
<dbReference type="InterPro" id="IPR001789">
    <property type="entry name" value="Sig_transdc_resp-reg_receiver"/>
</dbReference>
<evidence type="ECO:0000256" key="6">
    <source>
        <dbReference type="ARBA" id="ARBA00023163"/>
    </source>
</evidence>
<dbReference type="PROSITE" id="PS50110">
    <property type="entry name" value="RESPONSE_REGULATORY"/>
    <property type="match status" value="1"/>
</dbReference>
<organism evidence="9 10">
    <name type="scientific">Lysinibacillus macroides</name>
    <dbReference type="NCBI Taxonomy" id="33935"/>
    <lineage>
        <taxon>Bacteria</taxon>
        <taxon>Bacillati</taxon>
        <taxon>Bacillota</taxon>
        <taxon>Bacilli</taxon>
        <taxon>Bacillales</taxon>
        <taxon>Bacillaceae</taxon>
        <taxon>Lysinibacillus</taxon>
    </lineage>
</organism>
<dbReference type="PATRIC" id="fig|33935.3.peg.4252"/>
<gene>
    <name evidence="9" type="ORF">ADM90_11655</name>
</gene>
<dbReference type="SMART" id="SM00862">
    <property type="entry name" value="Trans_reg_C"/>
    <property type="match status" value="1"/>
</dbReference>
<sequence length="373" mass="44012">MIRAVLLDNEPLALHYFQNKLQAFQQIQVIQTFTSIETFLNELPMIEFDVIFLEIKLQELSGLEIADIIKTERSYVSVVFMTTYQEFALQAYEIGGLDYLLKPINHARLAKTITRIEHEFSIQQMLKQHAHTILNVQCFDQFAVYNNNRLVAFKTEKTKELFAYFILHPNIPIHRDYLIEILWPDLDYVRAKSNLHTALSYLRKALNTVGYNNCIVFSNKYYVFEKPNIVCDLYDFQKFYEEFSKLESPPISLIDQCLAIYKNGLFIYDDYEWATTYKDKLTKSYIELLEKGVQITILSDTEKAMFFLNRVLEYDPYNEQKLEHYLYTLIQAGLHKQAYSVFQTYRQKLKEDLALTPSSTLLEISKKLFAQHS</sequence>
<comment type="similarity">
    <text evidence="2">Belongs to the AfsR/DnrI/RedD regulatory family.</text>
</comment>
<dbReference type="Pfam" id="PF03704">
    <property type="entry name" value="BTAD"/>
    <property type="match status" value="1"/>
</dbReference>
<dbReference type="InterPro" id="IPR036388">
    <property type="entry name" value="WH-like_DNA-bd_sf"/>
</dbReference>
<dbReference type="InterPro" id="IPR001867">
    <property type="entry name" value="OmpR/PhoB-type_DNA-bd"/>
</dbReference>
<reference evidence="9 10" key="1">
    <citation type="submission" date="2015-07" db="EMBL/GenBank/DDBJ databases">
        <title>Genome sequencing project for genomic taxonomy and phylogenomics of Bacillus-like bacteria.</title>
        <authorList>
            <person name="Liu B."/>
            <person name="Wang J."/>
            <person name="Zhu Y."/>
            <person name="Liu G."/>
            <person name="Chen Q."/>
            <person name="Chen Z."/>
            <person name="Che J."/>
            <person name="Ge C."/>
            <person name="Shi H."/>
            <person name="Pan Z."/>
            <person name="Liu X."/>
        </authorList>
    </citation>
    <scope>NUCLEOTIDE SEQUENCE [LARGE SCALE GENOMIC DNA]</scope>
    <source>
        <strain evidence="9 10">DSM 54</strain>
    </source>
</reference>
<dbReference type="InterPro" id="IPR016032">
    <property type="entry name" value="Sig_transdc_resp-reg_C-effctor"/>
</dbReference>
<dbReference type="SMART" id="SM00448">
    <property type="entry name" value="REC"/>
    <property type="match status" value="1"/>
</dbReference>
<evidence type="ECO:0000256" key="2">
    <source>
        <dbReference type="ARBA" id="ARBA00005820"/>
    </source>
</evidence>
<dbReference type="InterPro" id="IPR051677">
    <property type="entry name" value="AfsR-DnrI-RedD_regulator"/>
</dbReference>
<protein>
    <recommendedName>
        <fullName evidence="8">Response regulatory domain-containing protein</fullName>
    </recommendedName>
</protein>
<evidence type="ECO:0000313" key="10">
    <source>
        <dbReference type="Proteomes" id="UP000037977"/>
    </source>
</evidence>
<keyword evidence="6" id="KW-0804">Transcription</keyword>
<dbReference type="GO" id="GO:0003677">
    <property type="term" value="F:DNA binding"/>
    <property type="evidence" value="ECO:0007669"/>
    <property type="project" value="UniProtKB-KW"/>
</dbReference>
<dbReference type="Gene3D" id="1.25.40.10">
    <property type="entry name" value="Tetratricopeptide repeat domain"/>
    <property type="match status" value="1"/>
</dbReference>
<dbReference type="Gene3D" id="1.10.10.10">
    <property type="entry name" value="Winged helix-like DNA-binding domain superfamily/Winged helix DNA-binding domain"/>
    <property type="match status" value="1"/>
</dbReference>
<evidence type="ECO:0000256" key="7">
    <source>
        <dbReference type="PROSITE-ProRule" id="PRU00169"/>
    </source>
</evidence>
<keyword evidence="3" id="KW-0902">Two-component regulatory system</keyword>
<dbReference type="InterPro" id="IPR011990">
    <property type="entry name" value="TPR-like_helical_dom_sf"/>
</dbReference>
<dbReference type="Proteomes" id="UP000037977">
    <property type="component" value="Unassembled WGS sequence"/>
</dbReference>
<evidence type="ECO:0000313" key="9">
    <source>
        <dbReference type="EMBL" id="KOY82279.1"/>
    </source>
</evidence>
<dbReference type="STRING" id="33935.ADM90_11655"/>